<accession>A0A6A6XUK1</accession>
<sequence>MTISIGCLALETPNARRVIRVYMGLLLFSGFPLWAGARPFVPTTSARCPPVVQLAPGPWRIFSITSGSIPLCGTHLTIVQI</sequence>
<protein>
    <submittedName>
        <fullName evidence="1">Uncharacterized protein</fullName>
    </submittedName>
</protein>
<proteinExistence type="predicted"/>
<gene>
    <name evidence="1" type="ORF">K505DRAFT_29606</name>
</gene>
<evidence type="ECO:0000313" key="2">
    <source>
        <dbReference type="Proteomes" id="UP000799757"/>
    </source>
</evidence>
<organism evidence="1 2">
    <name type="scientific">Melanomma pulvis-pyrius CBS 109.77</name>
    <dbReference type="NCBI Taxonomy" id="1314802"/>
    <lineage>
        <taxon>Eukaryota</taxon>
        <taxon>Fungi</taxon>
        <taxon>Dikarya</taxon>
        <taxon>Ascomycota</taxon>
        <taxon>Pezizomycotina</taxon>
        <taxon>Dothideomycetes</taxon>
        <taxon>Pleosporomycetidae</taxon>
        <taxon>Pleosporales</taxon>
        <taxon>Melanommataceae</taxon>
        <taxon>Melanomma</taxon>
    </lineage>
</organism>
<dbReference type="EMBL" id="MU001753">
    <property type="protein sequence ID" value="KAF2800120.1"/>
    <property type="molecule type" value="Genomic_DNA"/>
</dbReference>
<dbReference type="Proteomes" id="UP000799757">
    <property type="component" value="Unassembled WGS sequence"/>
</dbReference>
<evidence type="ECO:0000313" key="1">
    <source>
        <dbReference type="EMBL" id="KAF2800120.1"/>
    </source>
</evidence>
<reference evidence="1" key="1">
    <citation type="journal article" date="2020" name="Stud. Mycol.">
        <title>101 Dothideomycetes genomes: a test case for predicting lifestyles and emergence of pathogens.</title>
        <authorList>
            <person name="Haridas S."/>
            <person name="Albert R."/>
            <person name="Binder M."/>
            <person name="Bloem J."/>
            <person name="Labutti K."/>
            <person name="Salamov A."/>
            <person name="Andreopoulos B."/>
            <person name="Baker S."/>
            <person name="Barry K."/>
            <person name="Bills G."/>
            <person name="Bluhm B."/>
            <person name="Cannon C."/>
            <person name="Castanera R."/>
            <person name="Culley D."/>
            <person name="Daum C."/>
            <person name="Ezra D."/>
            <person name="Gonzalez J."/>
            <person name="Henrissat B."/>
            <person name="Kuo A."/>
            <person name="Liang C."/>
            <person name="Lipzen A."/>
            <person name="Lutzoni F."/>
            <person name="Magnuson J."/>
            <person name="Mondo S."/>
            <person name="Nolan M."/>
            <person name="Ohm R."/>
            <person name="Pangilinan J."/>
            <person name="Park H.-J."/>
            <person name="Ramirez L."/>
            <person name="Alfaro M."/>
            <person name="Sun H."/>
            <person name="Tritt A."/>
            <person name="Yoshinaga Y."/>
            <person name="Zwiers L.-H."/>
            <person name="Turgeon B."/>
            <person name="Goodwin S."/>
            <person name="Spatafora J."/>
            <person name="Crous P."/>
            <person name="Grigoriev I."/>
        </authorList>
    </citation>
    <scope>NUCLEOTIDE SEQUENCE</scope>
    <source>
        <strain evidence="1">CBS 109.77</strain>
    </source>
</reference>
<keyword evidence="2" id="KW-1185">Reference proteome</keyword>
<name>A0A6A6XUK1_9PLEO</name>
<dbReference type="AlphaFoldDB" id="A0A6A6XUK1"/>